<dbReference type="Pfam" id="PF13400">
    <property type="entry name" value="Tad"/>
    <property type="match status" value="1"/>
</dbReference>
<keyword evidence="3" id="KW-1185">Reference proteome</keyword>
<proteinExistence type="predicted"/>
<dbReference type="EMBL" id="JACCBE010000001">
    <property type="protein sequence ID" value="NYD58340.1"/>
    <property type="molecule type" value="Genomic_DNA"/>
</dbReference>
<evidence type="ECO:0000259" key="1">
    <source>
        <dbReference type="Pfam" id="PF13400"/>
    </source>
</evidence>
<organism evidence="2 3">
    <name type="scientific">Nocardioides marinisabuli</name>
    <dbReference type="NCBI Taxonomy" id="419476"/>
    <lineage>
        <taxon>Bacteria</taxon>
        <taxon>Bacillati</taxon>
        <taxon>Actinomycetota</taxon>
        <taxon>Actinomycetes</taxon>
        <taxon>Propionibacteriales</taxon>
        <taxon>Nocardioidaceae</taxon>
        <taxon>Nocardioides</taxon>
    </lineage>
</organism>
<sequence length="624" mass="63273">MKRAIQRRRRRDRHETGAVAVFVAVTSLLLVTMGAFAVDLGMQRVVRSDMQALADVVAIDAARLLDGRTAQQVTSGDPTHDSLDEVVAASLSRNRSRVGQVRDLTPTLVTLTTDTRGARVPVRDPAGDPVPVPADQVPDAVLVTATGSVDFAFAVGEGQATRSALANASTYACFRLGSFAAALDTGGTPVGDVFDAMVKDALGLNLKAVGYQGLLRTTLDLGQLAARLGIGSPQELASLGAVRVADLLDASAHVLGQEGNSSAQAEVLSMARGVTQSLRVDVGQILSVGDGSVLEGRLNVVDLLGSVALGVGAVVSNGNNFLDTGVAWSTPHVSSGNIELRAIEAPQQACGTVGSAVARTAQVALAADLGFTLPNKLGLGSLGSLDVSIPTDPTSKNGTLRVAATLAGASGRLVSATCGGGTATDPEGIGVMIDTNLLTTEVSLPFRLRGTIDTTGSSILPGTVLNDLLSSLFGLLATVTKVEVTFDVMARTSVASSTPGSVATAPTNYLVPPRDYSDVESSAAGSPVALPSAGVVLDAAQSTVSVRISTLTGARTSTVSLTQLNLAPILNALTSSVITTSTASVIANVNKALVPVSSLLGIRTAGADLLAVTPPVCGHPSLVG</sequence>
<accession>A0A7Y9F435</accession>
<dbReference type="InterPro" id="IPR028087">
    <property type="entry name" value="Tad_N"/>
</dbReference>
<protein>
    <submittedName>
        <fullName evidence="2">Putative membrane protein</fullName>
    </submittedName>
</protein>
<reference evidence="2 3" key="1">
    <citation type="submission" date="2020-07" db="EMBL/GenBank/DDBJ databases">
        <title>Sequencing the genomes of 1000 actinobacteria strains.</title>
        <authorList>
            <person name="Klenk H.-P."/>
        </authorList>
    </citation>
    <scope>NUCLEOTIDE SEQUENCE [LARGE SCALE GENOMIC DNA]</scope>
    <source>
        <strain evidence="2 3">DSM 18965</strain>
    </source>
</reference>
<dbReference type="Proteomes" id="UP000516957">
    <property type="component" value="Unassembled WGS sequence"/>
</dbReference>
<evidence type="ECO:0000313" key="3">
    <source>
        <dbReference type="Proteomes" id="UP000516957"/>
    </source>
</evidence>
<dbReference type="AlphaFoldDB" id="A0A7Y9F435"/>
<feature type="domain" description="Putative Flp pilus-assembly TadG-like N-terminal" evidence="1">
    <location>
        <begin position="17"/>
        <end position="63"/>
    </location>
</feature>
<comment type="caution">
    <text evidence="2">The sequence shown here is derived from an EMBL/GenBank/DDBJ whole genome shotgun (WGS) entry which is preliminary data.</text>
</comment>
<evidence type="ECO:0000313" key="2">
    <source>
        <dbReference type="EMBL" id="NYD58340.1"/>
    </source>
</evidence>
<dbReference type="RefSeq" id="WP_179615971.1">
    <property type="nucleotide sequence ID" value="NZ_CP059163.1"/>
</dbReference>
<name>A0A7Y9F435_9ACTN</name>
<gene>
    <name evidence="2" type="ORF">BKA08_002578</name>
</gene>